<dbReference type="NCBIfam" id="NF000950">
    <property type="entry name" value="PRK00095.1-3"/>
    <property type="match status" value="1"/>
</dbReference>
<dbReference type="Pfam" id="PF01119">
    <property type="entry name" value="DNA_mis_repair"/>
    <property type="match status" value="1"/>
</dbReference>
<dbReference type="AlphaFoldDB" id="A0A0R1WDA2"/>
<name>A0A0R1WDA2_9LACO</name>
<dbReference type="RefSeq" id="WP_057823131.1">
    <property type="nucleotide sequence ID" value="NZ_AZFX01000004.1"/>
</dbReference>
<comment type="similarity">
    <text evidence="1 4">Belongs to the DNA mismatch repair MutL/HexB family.</text>
</comment>
<dbReference type="InterPro" id="IPR013507">
    <property type="entry name" value="DNA_mismatch_S5_2-like"/>
</dbReference>
<dbReference type="GO" id="GO:0140664">
    <property type="term" value="F:ATP-dependent DNA damage sensor activity"/>
    <property type="evidence" value="ECO:0007669"/>
    <property type="project" value="InterPro"/>
</dbReference>
<evidence type="ECO:0000259" key="7">
    <source>
        <dbReference type="SMART" id="SM01340"/>
    </source>
</evidence>
<dbReference type="Pfam" id="PF13589">
    <property type="entry name" value="HATPase_c_3"/>
    <property type="match status" value="1"/>
</dbReference>
<keyword evidence="9" id="KW-1185">Reference proteome</keyword>
<reference evidence="8 9" key="1">
    <citation type="journal article" date="2015" name="Genome Announc.">
        <title>Expanding the biotechnology potential of lactobacilli through comparative genomics of 213 strains and associated genera.</title>
        <authorList>
            <person name="Sun Z."/>
            <person name="Harris H.M."/>
            <person name="McCann A."/>
            <person name="Guo C."/>
            <person name="Argimon S."/>
            <person name="Zhang W."/>
            <person name="Yang X."/>
            <person name="Jeffery I.B."/>
            <person name="Cooney J.C."/>
            <person name="Kagawa T.F."/>
            <person name="Liu W."/>
            <person name="Song Y."/>
            <person name="Salvetti E."/>
            <person name="Wrobel A."/>
            <person name="Rasinkangas P."/>
            <person name="Parkhill J."/>
            <person name="Rea M.C."/>
            <person name="O'Sullivan O."/>
            <person name="Ritari J."/>
            <person name="Douillard F.P."/>
            <person name="Paul Ross R."/>
            <person name="Yang R."/>
            <person name="Briner A.E."/>
            <person name="Felis G.E."/>
            <person name="de Vos W.M."/>
            <person name="Barrangou R."/>
            <person name="Klaenhammer T.R."/>
            <person name="Caufield P.W."/>
            <person name="Cui Y."/>
            <person name="Zhang H."/>
            <person name="O'Toole P.W."/>
        </authorList>
    </citation>
    <scope>NUCLEOTIDE SEQUENCE [LARGE SCALE GENOMIC DNA]</scope>
    <source>
        <strain evidence="8 9">DSM 17758</strain>
    </source>
</reference>
<dbReference type="Gene3D" id="3.30.230.10">
    <property type="match status" value="1"/>
</dbReference>
<feature type="compositionally biased region" description="Polar residues" evidence="5">
    <location>
        <begin position="354"/>
        <end position="375"/>
    </location>
</feature>
<feature type="region of interest" description="Disordered" evidence="5">
    <location>
        <begin position="353"/>
        <end position="376"/>
    </location>
</feature>
<dbReference type="GO" id="GO:0006298">
    <property type="term" value="P:mismatch repair"/>
    <property type="evidence" value="ECO:0007669"/>
    <property type="project" value="UniProtKB-UniRule"/>
</dbReference>
<dbReference type="SUPFAM" id="SSF118116">
    <property type="entry name" value="DNA mismatch repair protein MutL"/>
    <property type="match status" value="1"/>
</dbReference>
<dbReference type="PANTHER" id="PTHR10073:SF12">
    <property type="entry name" value="DNA MISMATCH REPAIR PROTEIN MLH1"/>
    <property type="match status" value="1"/>
</dbReference>
<sequence>MGKIHQLSELLSNQIAAGEVIERPASVVKELVENAVDAGATQIQIFLKDAGLTEIQVIDNGSGFAPDDLEIAFLRHTTSKISSREDLFRVHSLGFRGEALASIAAVAHVDLKTSTGDPESGRELKISENQSEMATAAHPKGSTMTVKDLFYNTPARLKYLKSISTELSHVADIVNRIALSYPAIALTLVNDGHQLLQTVGNGKLLQTIAGIYDLKLAKELLPIQGEDLDFKVAGYISRPAVTRASKNYLSLLINGRYIRNFQLNKALIEGYGSKLMVGRYPVAIIDITMDPLLVDVNVHPTKREVRLSKEPELMALLTKIVRDTLAEQNLIPDAMENLKSHQTTQPVQVDHGYSENQSNQLQSKGQNQPFRSPSSLDLDALNRDLEQASAMQRQSYRSMPSRQVSERPSTYMTPSAHSFQAEPIPDVTTSASVFSDESKLQQWDAWLASDDHPRAFDSVDSRQALVSAGQTELETGTDSETAAGPRFPELRYIGQVHGTFLIAESQDGFYILDQHAAQERVKYEYYREEIGRVSEDQQNLLVPIVLTYSAADFIQIKAHLNLLEEVGIQLEPFGDNSFIVQTHPTWFEAGQEQATIEEMIDYFLADGRISVAKFREKTAIMMSCKRSIKANHHLEDEQARQLLVELSKAENPFNCPHGRPVLVHFSDQELGKMFKRIQDPHQHWDGE</sequence>
<dbReference type="GO" id="GO:0032300">
    <property type="term" value="C:mismatch repair complex"/>
    <property type="evidence" value="ECO:0007669"/>
    <property type="project" value="InterPro"/>
</dbReference>
<feature type="domain" description="DNA mismatch repair protein S5" evidence="7">
    <location>
        <begin position="208"/>
        <end position="326"/>
    </location>
</feature>
<proteinExistence type="inferred from homology"/>
<dbReference type="SUPFAM" id="SSF55874">
    <property type="entry name" value="ATPase domain of HSP90 chaperone/DNA topoisomerase II/histidine kinase"/>
    <property type="match status" value="1"/>
</dbReference>
<evidence type="ECO:0000313" key="8">
    <source>
        <dbReference type="EMBL" id="KRM13641.1"/>
    </source>
</evidence>
<dbReference type="NCBIfam" id="TIGR00585">
    <property type="entry name" value="mutl"/>
    <property type="match status" value="1"/>
</dbReference>
<dbReference type="PANTHER" id="PTHR10073">
    <property type="entry name" value="DNA MISMATCH REPAIR PROTEIN MLH, PMS, MUTL"/>
    <property type="match status" value="1"/>
</dbReference>
<dbReference type="FunFam" id="3.30.565.10:FF:000003">
    <property type="entry name" value="DNA mismatch repair endonuclease MutL"/>
    <property type="match status" value="1"/>
</dbReference>
<keyword evidence="3 4" id="KW-0234">DNA repair</keyword>
<feature type="region of interest" description="Disordered" evidence="5">
    <location>
        <begin position="389"/>
        <end position="417"/>
    </location>
</feature>
<dbReference type="InterPro" id="IPR042120">
    <property type="entry name" value="MutL_C_dimsub"/>
</dbReference>
<dbReference type="SMART" id="SM00853">
    <property type="entry name" value="MutL_C"/>
    <property type="match status" value="1"/>
</dbReference>
<dbReference type="Gene3D" id="3.30.1370.100">
    <property type="entry name" value="MutL, C-terminal domain, regulatory subdomain"/>
    <property type="match status" value="1"/>
</dbReference>
<dbReference type="Gene3D" id="3.30.1540.20">
    <property type="entry name" value="MutL, C-terminal domain, dimerisation subdomain"/>
    <property type="match status" value="1"/>
</dbReference>
<evidence type="ECO:0000256" key="3">
    <source>
        <dbReference type="ARBA" id="ARBA00023204"/>
    </source>
</evidence>
<evidence type="ECO:0000256" key="1">
    <source>
        <dbReference type="ARBA" id="ARBA00006082"/>
    </source>
</evidence>
<dbReference type="Proteomes" id="UP000051315">
    <property type="component" value="Unassembled WGS sequence"/>
</dbReference>
<dbReference type="InterPro" id="IPR014762">
    <property type="entry name" value="DNA_mismatch_repair_CS"/>
</dbReference>
<dbReference type="SUPFAM" id="SSF54211">
    <property type="entry name" value="Ribosomal protein S5 domain 2-like"/>
    <property type="match status" value="1"/>
</dbReference>
<evidence type="ECO:0000256" key="4">
    <source>
        <dbReference type="HAMAP-Rule" id="MF_00149"/>
    </source>
</evidence>
<dbReference type="InterPro" id="IPR020568">
    <property type="entry name" value="Ribosomal_Su5_D2-typ_SF"/>
</dbReference>
<evidence type="ECO:0000259" key="6">
    <source>
        <dbReference type="SMART" id="SM00853"/>
    </source>
</evidence>
<dbReference type="GO" id="GO:0005524">
    <property type="term" value="F:ATP binding"/>
    <property type="evidence" value="ECO:0007669"/>
    <property type="project" value="InterPro"/>
</dbReference>
<evidence type="ECO:0000256" key="2">
    <source>
        <dbReference type="ARBA" id="ARBA00022763"/>
    </source>
</evidence>
<dbReference type="InterPro" id="IPR037198">
    <property type="entry name" value="MutL_C_sf"/>
</dbReference>
<dbReference type="Pfam" id="PF08676">
    <property type="entry name" value="MutL_C"/>
    <property type="match status" value="1"/>
</dbReference>
<dbReference type="InterPro" id="IPR020667">
    <property type="entry name" value="DNA_mismatch_repair_MutL"/>
</dbReference>
<dbReference type="CDD" id="cd16926">
    <property type="entry name" value="HATPase_MutL-MLH-PMS-like"/>
    <property type="match status" value="1"/>
</dbReference>
<dbReference type="CDD" id="cd00782">
    <property type="entry name" value="MutL_Trans"/>
    <property type="match status" value="1"/>
</dbReference>
<dbReference type="InterPro" id="IPR002099">
    <property type="entry name" value="MutL/Mlh/PMS"/>
</dbReference>
<dbReference type="InterPro" id="IPR036890">
    <property type="entry name" value="HATPase_C_sf"/>
</dbReference>
<organism evidence="8 9">
    <name type="scientific">Lapidilactobacillus concavus DSM 17758</name>
    <dbReference type="NCBI Taxonomy" id="1423735"/>
    <lineage>
        <taxon>Bacteria</taxon>
        <taxon>Bacillati</taxon>
        <taxon>Bacillota</taxon>
        <taxon>Bacilli</taxon>
        <taxon>Lactobacillales</taxon>
        <taxon>Lactobacillaceae</taxon>
        <taxon>Lapidilactobacillus</taxon>
    </lineage>
</organism>
<dbReference type="EMBL" id="AZFX01000004">
    <property type="protein sequence ID" value="KRM13641.1"/>
    <property type="molecule type" value="Genomic_DNA"/>
</dbReference>
<gene>
    <name evidence="4" type="primary">mutL</name>
    <name evidence="8" type="ORF">FC15_GL001096</name>
</gene>
<dbReference type="OrthoDB" id="9763467at2"/>
<keyword evidence="2 4" id="KW-0227">DNA damage</keyword>
<dbReference type="HAMAP" id="MF_00149">
    <property type="entry name" value="DNA_mis_repair"/>
    <property type="match status" value="1"/>
</dbReference>
<dbReference type="GO" id="GO:0030983">
    <property type="term" value="F:mismatched DNA binding"/>
    <property type="evidence" value="ECO:0007669"/>
    <property type="project" value="InterPro"/>
</dbReference>
<dbReference type="InterPro" id="IPR042121">
    <property type="entry name" value="MutL_C_regsub"/>
</dbReference>
<dbReference type="SMART" id="SM01340">
    <property type="entry name" value="DNA_mis_repair"/>
    <property type="match status" value="1"/>
</dbReference>
<dbReference type="InterPro" id="IPR014721">
    <property type="entry name" value="Ribsml_uS5_D2-typ_fold_subgr"/>
</dbReference>
<dbReference type="STRING" id="1423735.FC15_GL001096"/>
<evidence type="ECO:0000256" key="5">
    <source>
        <dbReference type="SAM" id="MobiDB-lite"/>
    </source>
</evidence>
<accession>A0A0R1WDA2</accession>
<dbReference type="InterPro" id="IPR014790">
    <property type="entry name" value="MutL_C"/>
</dbReference>
<protein>
    <recommendedName>
        <fullName evidence="4">DNA mismatch repair protein MutL</fullName>
    </recommendedName>
</protein>
<comment type="function">
    <text evidence="4">This protein is involved in the repair of mismatches in DNA. It is required for dam-dependent methyl-directed DNA mismatch repair. May act as a 'molecular matchmaker', a protein that promotes the formation of a stable complex between two or more DNA-binding proteins in an ATP-dependent manner without itself being part of a final effector complex.</text>
</comment>
<dbReference type="InterPro" id="IPR038973">
    <property type="entry name" value="MutL/Mlh/Pms-like"/>
</dbReference>
<dbReference type="Gene3D" id="3.30.565.10">
    <property type="entry name" value="Histidine kinase-like ATPase, C-terminal domain"/>
    <property type="match status" value="1"/>
</dbReference>
<comment type="caution">
    <text evidence="8">The sequence shown here is derived from an EMBL/GenBank/DDBJ whole genome shotgun (WGS) entry which is preliminary data.</text>
</comment>
<feature type="domain" description="MutL C-terminal dimerisation" evidence="6">
    <location>
        <begin position="492"/>
        <end position="634"/>
    </location>
</feature>
<evidence type="ECO:0000313" key="9">
    <source>
        <dbReference type="Proteomes" id="UP000051315"/>
    </source>
</evidence>
<dbReference type="PATRIC" id="fig|1423735.3.peg.1140"/>
<dbReference type="GO" id="GO:0016887">
    <property type="term" value="F:ATP hydrolysis activity"/>
    <property type="evidence" value="ECO:0007669"/>
    <property type="project" value="InterPro"/>
</dbReference>
<dbReference type="PROSITE" id="PS00058">
    <property type="entry name" value="DNA_MISMATCH_REPAIR_1"/>
    <property type="match status" value="1"/>
</dbReference>